<sequence length="500" mass="52963">MSDLGTAISGQEGIMSHAVPIRRKRSPWNKGLTIPESTKLKISQAQKRRWRSSPELRAAVCAKLKGRVAWNKGKKMSLETRQKMSLAKQGRHIPRSVRRQMSKSHQGLTHTPETAKLLSERLSGVPKSAEHRDAISVSQRRRLMVTGILRAVESVHSAEEASTSYPVRPTGRGMGGGGGASSSGRMMDSAVLSTYKSELREFRALQEELEPWTAAFKAKHGCKPCLADVESTRIPWLINKYKQYIIMRERLLNDTQSLRTKLEKAIPDPSMRGQEQDSSASSDRVNSNTIPTSSGGDVGARMRQALEYKRSRASNAAIVQAASGSAGMPAEASGLSAAAPAASGRFAGKMPSGGSVSGQGASFNGRLANLPPNAPLRVRNAMNAAMQYRQDKAERSAAAAREAAAQVAAKSVDRARLAANVTAPQPPSVNGAQACVGQASQAEAKSVESRPGAASNGAEKVSGSASDGILRGVRGKIAADAQQHTGGEESFAAIVAPSPG</sequence>
<organism evidence="3 4">
    <name type="scientific">Coccomyxa subellipsoidea (strain C-169)</name>
    <name type="common">Green microalga</name>
    <dbReference type="NCBI Taxonomy" id="574566"/>
    <lineage>
        <taxon>Eukaryota</taxon>
        <taxon>Viridiplantae</taxon>
        <taxon>Chlorophyta</taxon>
        <taxon>core chlorophytes</taxon>
        <taxon>Trebouxiophyceae</taxon>
        <taxon>Trebouxiophyceae incertae sedis</taxon>
        <taxon>Coccomyxaceae</taxon>
        <taxon>Coccomyxa</taxon>
        <taxon>Coccomyxa subellipsoidea</taxon>
    </lineage>
</organism>
<feature type="domain" description="Nuclease associated modular" evidence="2">
    <location>
        <begin position="72"/>
        <end position="88"/>
    </location>
</feature>
<dbReference type="Proteomes" id="UP000007264">
    <property type="component" value="Unassembled WGS sequence"/>
</dbReference>
<feature type="region of interest" description="Disordered" evidence="1">
    <location>
        <begin position="85"/>
        <end position="111"/>
    </location>
</feature>
<evidence type="ECO:0000313" key="4">
    <source>
        <dbReference type="Proteomes" id="UP000007264"/>
    </source>
</evidence>
<feature type="region of interest" description="Disordered" evidence="1">
    <location>
        <begin position="481"/>
        <end position="500"/>
    </location>
</feature>
<dbReference type="EMBL" id="AGSI01000004">
    <property type="protein sequence ID" value="EIE25202.1"/>
    <property type="molecule type" value="Genomic_DNA"/>
</dbReference>
<feature type="compositionally biased region" description="Gly residues" evidence="1">
    <location>
        <begin position="172"/>
        <end position="181"/>
    </location>
</feature>
<feature type="compositionally biased region" description="Basic residues" evidence="1">
    <location>
        <begin position="89"/>
        <end position="102"/>
    </location>
</feature>
<dbReference type="RefSeq" id="XP_005649746.1">
    <property type="nucleotide sequence ID" value="XM_005649689.1"/>
</dbReference>
<name>I0Z3I3_COCSC</name>
<dbReference type="eggNOG" id="ENOG502SFSY">
    <property type="taxonomic scope" value="Eukaryota"/>
</dbReference>
<dbReference type="AlphaFoldDB" id="I0Z3I3"/>
<keyword evidence="4" id="KW-1185">Reference proteome</keyword>
<dbReference type="GeneID" id="17043204"/>
<evidence type="ECO:0000313" key="3">
    <source>
        <dbReference type="EMBL" id="EIE25202.1"/>
    </source>
</evidence>
<proteinExistence type="predicted"/>
<dbReference type="GO" id="GO:0003677">
    <property type="term" value="F:DNA binding"/>
    <property type="evidence" value="ECO:0007669"/>
    <property type="project" value="InterPro"/>
</dbReference>
<feature type="region of interest" description="Disordered" evidence="1">
    <location>
        <begin position="160"/>
        <end position="185"/>
    </location>
</feature>
<dbReference type="SMART" id="SM00496">
    <property type="entry name" value="IENR2"/>
    <property type="match status" value="3"/>
</dbReference>
<accession>I0Z3I3</accession>
<evidence type="ECO:0000256" key="1">
    <source>
        <dbReference type="SAM" id="MobiDB-lite"/>
    </source>
</evidence>
<gene>
    <name evidence="3" type="ORF">COCSUDRAFT_61443</name>
</gene>
<dbReference type="KEGG" id="csl:COCSUDRAFT_61443"/>
<feature type="region of interest" description="Disordered" evidence="1">
    <location>
        <begin position="442"/>
        <end position="467"/>
    </location>
</feature>
<feature type="domain" description="Nuclease associated modular" evidence="2">
    <location>
        <begin position="30"/>
        <end position="46"/>
    </location>
</feature>
<dbReference type="Pfam" id="PF07460">
    <property type="entry name" value="NUMOD3"/>
    <property type="match status" value="1"/>
</dbReference>
<protein>
    <recommendedName>
        <fullName evidence="2">Nuclease associated modular domain-containing protein</fullName>
    </recommendedName>
</protein>
<feature type="domain" description="Nuclease associated modular" evidence="2">
    <location>
        <begin position="106"/>
        <end position="122"/>
    </location>
</feature>
<dbReference type="InterPro" id="IPR003611">
    <property type="entry name" value="NUMOD3"/>
</dbReference>
<reference evidence="3 4" key="1">
    <citation type="journal article" date="2012" name="Genome Biol.">
        <title>The genome of the polar eukaryotic microalga coccomyxa subellipsoidea reveals traits of cold adaptation.</title>
        <authorList>
            <person name="Blanc G."/>
            <person name="Agarkova I."/>
            <person name="Grimwood J."/>
            <person name="Kuo A."/>
            <person name="Brueggeman A."/>
            <person name="Dunigan D."/>
            <person name="Gurnon J."/>
            <person name="Ladunga I."/>
            <person name="Lindquist E."/>
            <person name="Lucas S."/>
            <person name="Pangilinan J."/>
            <person name="Proschold T."/>
            <person name="Salamov A."/>
            <person name="Schmutz J."/>
            <person name="Weeks D."/>
            <person name="Yamada T."/>
            <person name="Claverie J.M."/>
            <person name="Grigoriev I."/>
            <person name="Van Etten J."/>
            <person name="Lomsadze A."/>
            <person name="Borodovsky M."/>
        </authorList>
    </citation>
    <scope>NUCLEOTIDE SEQUENCE [LARGE SCALE GENOMIC DNA]</scope>
    <source>
        <strain evidence="3 4">C-169</strain>
    </source>
</reference>
<feature type="region of interest" description="Disordered" evidence="1">
    <location>
        <begin position="264"/>
        <end position="300"/>
    </location>
</feature>
<evidence type="ECO:0000259" key="2">
    <source>
        <dbReference type="SMART" id="SM00496"/>
    </source>
</evidence>
<dbReference type="OrthoDB" id="4535at2759"/>
<comment type="caution">
    <text evidence="3">The sequence shown here is derived from an EMBL/GenBank/DDBJ whole genome shotgun (WGS) entry which is preliminary data.</text>
</comment>
<feature type="compositionally biased region" description="Polar residues" evidence="1">
    <location>
        <begin position="276"/>
        <end position="295"/>
    </location>
</feature>